<dbReference type="SMART" id="SM01134">
    <property type="entry name" value="DeoRC"/>
    <property type="match status" value="1"/>
</dbReference>
<dbReference type="Pfam" id="PF08220">
    <property type="entry name" value="HTH_DeoR"/>
    <property type="match status" value="1"/>
</dbReference>
<keyword evidence="2" id="KW-0678">Repressor</keyword>
<keyword evidence="4" id="KW-0804">Transcription</keyword>
<dbReference type="InterPro" id="IPR037171">
    <property type="entry name" value="NagB/RpiA_transferase-like"/>
</dbReference>
<dbReference type="SMART" id="SM00420">
    <property type="entry name" value="HTH_DEOR"/>
    <property type="match status" value="1"/>
</dbReference>
<dbReference type="SUPFAM" id="SSF46785">
    <property type="entry name" value="Winged helix' DNA-binding domain"/>
    <property type="match status" value="1"/>
</dbReference>
<protein>
    <recommendedName>
        <fullName evidence="1">Lactose phosphotransferase system repressor</fullName>
    </recommendedName>
</protein>
<evidence type="ECO:0000256" key="2">
    <source>
        <dbReference type="ARBA" id="ARBA00022491"/>
    </source>
</evidence>
<dbReference type="InterPro" id="IPR050313">
    <property type="entry name" value="Carb_Metab_HTH_regulators"/>
</dbReference>
<dbReference type="PANTHER" id="PTHR30363:SF4">
    <property type="entry name" value="GLYCEROL-3-PHOSPHATE REGULON REPRESSOR"/>
    <property type="match status" value="1"/>
</dbReference>
<keyword evidence="3" id="KW-0805">Transcription regulation</keyword>
<evidence type="ECO:0000313" key="8">
    <source>
        <dbReference type="Proteomes" id="UP000245166"/>
    </source>
</evidence>
<dbReference type="EMBL" id="PYHR01000002">
    <property type="protein sequence ID" value="PWD52371.1"/>
    <property type="molecule type" value="Genomic_DNA"/>
</dbReference>
<evidence type="ECO:0000256" key="1">
    <source>
        <dbReference type="ARBA" id="ARBA00021390"/>
    </source>
</evidence>
<keyword evidence="8" id="KW-1185">Reference proteome</keyword>
<dbReference type="SUPFAM" id="SSF100950">
    <property type="entry name" value="NagB/RpiA/CoA transferase-like"/>
    <property type="match status" value="1"/>
</dbReference>
<name>A0A2U1ZZH8_9MICO</name>
<sequence length="253" mass="27528">MYAPERQHTILELARSQGRVEVGVLAETLQVTPETVRRDLTALERRGLVRRVHGGALPVERLGVEPTLERRMERSAEQKARIARRALEELPQDGTILLDAGSTTVALAELIPEHAELTVVTNSVAIAAALHQRSSVSIFLLGGRIRRRTGAAVGDWAEHALQDICVDVAFLGANGVDVHRGFTTPHDVEAATKRAFIAASRRAVVLADSSKAGIVSFHRFARPDDVDLWITDEALEVETAEEFDAAGVDVARV</sequence>
<dbReference type="InterPro" id="IPR001034">
    <property type="entry name" value="DeoR_HTH"/>
</dbReference>
<evidence type="ECO:0000259" key="6">
    <source>
        <dbReference type="PROSITE" id="PS51000"/>
    </source>
</evidence>
<dbReference type="PANTHER" id="PTHR30363">
    <property type="entry name" value="HTH-TYPE TRANSCRIPTIONAL REGULATOR SRLR-RELATED"/>
    <property type="match status" value="1"/>
</dbReference>
<dbReference type="PRINTS" id="PR00037">
    <property type="entry name" value="HTHLACR"/>
</dbReference>
<feature type="domain" description="HTH deoR-type" evidence="6">
    <location>
        <begin position="3"/>
        <end position="58"/>
    </location>
</feature>
<organism evidence="7 8">
    <name type="scientific">Serinibacter arcticus</name>
    <dbReference type="NCBI Taxonomy" id="1655435"/>
    <lineage>
        <taxon>Bacteria</taxon>
        <taxon>Bacillati</taxon>
        <taxon>Actinomycetota</taxon>
        <taxon>Actinomycetes</taxon>
        <taxon>Micrococcales</taxon>
        <taxon>Beutenbergiaceae</taxon>
        <taxon>Serinibacter</taxon>
    </lineage>
</organism>
<dbReference type="Gene3D" id="3.40.50.1360">
    <property type="match status" value="1"/>
</dbReference>
<reference evidence="7 8" key="1">
    <citation type="submission" date="2018-03" db="EMBL/GenBank/DDBJ databases">
        <title>Genome assembly of novel Miniimonas species PCH200.</title>
        <authorList>
            <person name="Thakur V."/>
            <person name="Kumar V."/>
            <person name="Singh D."/>
        </authorList>
    </citation>
    <scope>NUCLEOTIDE SEQUENCE [LARGE SCALE GENOMIC DNA]</scope>
    <source>
        <strain evidence="7 8">PCH200</strain>
    </source>
</reference>
<comment type="function">
    <text evidence="5">Repressor of the lactose catabolism operon. Galactose-6-phosphate is the inducer.</text>
</comment>
<dbReference type="InterPro" id="IPR036388">
    <property type="entry name" value="WH-like_DNA-bd_sf"/>
</dbReference>
<dbReference type="OrthoDB" id="7688673at2"/>
<comment type="caution">
    <text evidence="7">The sequence shown here is derived from an EMBL/GenBank/DDBJ whole genome shotgun (WGS) entry which is preliminary data.</text>
</comment>
<dbReference type="InterPro" id="IPR014036">
    <property type="entry name" value="DeoR-like_C"/>
</dbReference>
<accession>A0A2U1ZZH8</accession>
<dbReference type="GO" id="GO:0003700">
    <property type="term" value="F:DNA-binding transcription factor activity"/>
    <property type="evidence" value="ECO:0007669"/>
    <property type="project" value="InterPro"/>
</dbReference>
<evidence type="ECO:0000256" key="4">
    <source>
        <dbReference type="ARBA" id="ARBA00023163"/>
    </source>
</evidence>
<dbReference type="Proteomes" id="UP000245166">
    <property type="component" value="Unassembled WGS sequence"/>
</dbReference>
<dbReference type="Pfam" id="PF00455">
    <property type="entry name" value="DeoRC"/>
    <property type="match status" value="1"/>
</dbReference>
<gene>
    <name evidence="7" type="ORF">C8046_05015</name>
</gene>
<dbReference type="AlphaFoldDB" id="A0A2U1ZZH8"/>
<dbReference type="InterPro" id="IPR036390">
    <property type="entry name" value="WH_DNA-bd_sf"/>
</dbReference>
<evidence type="ECO:0000256" key="3">
    <source>
        <dbReference type="ARBA" id="ARBA00023015"/>
    </source>
</evidence>
<proteinExistence type="predicted"/>
<dbReference type="PROSITE" id="PS51000">
    <property type="entry name" value="HTH_DEOR_2"/>
    <property type="match status" value="1"/>
</dbReference>
<evidence type="ECO:0000313" key="7">
    <source>
        <dbReference type="EMBL" id="PWD52371.1"/>
    </source>
</evidence>
<dbReference type="Gene3D" id="1.10.10.10">
    <property type="entry name" value="Winged helix-like DNA-binding domain superfamily/Winged helix DNA-binding domain"/>
    <property type="match status" value="1"/>
</dbReference>
<evidence type="ECO:0000256" key="5">
    <source>
        <dbReference type="ARBA" id="ARBA00024937"/>
    </source>
</evidence>